<dbReference type="OrthoDB" id="10015179at2"/>
<dbReference type="HOGENOM" id="CLU_1264909_0_0_5"/>
<dbReference type="InParanoid" id="Q89BS0"/>
<organism evidence="1 2">
    <name type="scientific">Bradyrhizobium diazoefficiens (strain JCM 10833 / BCRC 13528 / IAM 13628 / NBRC 14792 / USDA 110)</name>
    <dbReference type="NCBI Taxonomy" id="224911"/>
    <lineage>
        <taxon>Bacteria</taxon>
        <taxon>Pseudomonadati</taxon>
        <taxon>Pseudomonadota</taxon>
        <taxon>Alphaproteobacteria</taxon>
        <taxon>Hyphomicrobiales</taxon>
        <taxon>Nitrobacteraceae</taxon>
        <taxon>Bradyrhizobium</taxon>
    </lineage>
</organism>
<protein>
    <submittedName>
        <fullName evidence="1">Bll8078 protein</fullName>
    </submittedName>
</protein>
<sequence length="218" mass="24751">MMVNSRQLAECVATAMGKPPTSTAQHAKNLREAKGAKEEGVPLVTAGGRGRNAPTMSRKDAATLICAILGSDAVQDSVKTVEWMRDLKPEFHGYRFRRPYGRFWRIADVEIGIRPGHDVVEALARVLEFFDREAEYKTAFEGYRPASLDIYFRLYVEFPQRFVSLTFGVRRLVSAAWTYGRRLGLPDKQARWIEQDELREIAAITKPPSNELPKQTFD</sequence>
<dbReference type="AlphaFoldDB" id="Q89BS0"/>
<dbReference type="EnsemblBacteria" id="BAC53343">
    <property type="protein sequence ID" value="BAC53343"/>
    <property type="gene ID" value="BAC53343"/>
</dbReference>
<gene>
    <name evidence="1" type="ordered locus">bll8078</name>
</gene>
<accession>Q89BS0</accession>
<dbReference type="KEGG" id="bja:bll8078"/>
<dbReference type="PATRIC" id="fig|224911.5.peg.8309"/>
<dbReference type="eggNOG" id="ENOG5030BV3">
    <property type="taxonomic scope" value="Bacteria"/>
</dbReference>
<name>Q89BS0_BRADU</name>
<keyword evidence="2" id="KW-1185">Reference proteome</keyword>
<proteinExistence type="predicted"/>
<evidence type="ECO:0000313" key="2">
    <source>
        <dbReference type="Proteomes" id="UP000002526"/>
    </source>
</evidence>
<dbReference type="EMBL" id="BA000040">
    <property type="protein sequence ID" value="BAC53343.1"/>
    <property type="molecule type" value="Genomic_DNA"/>
</dbReference>
<evidence type="ECO:0000313" key="1">
    <source>
        <dbReference type="EMBL" id="BAC53343.1"/>
    </source>
</evidence>
<reference evidence="2" key="1">
    <citation type="journal article" date="2002" name="DNA Res.">
        <title>Complete genomic sequence of nitrogen-fixing symbiotic bacterium Bradyrhizobium japonicum USDA110.</title>
        <authorList>
            <person name="Kaneko T."/>
            <person name="Nakamura Y."/>
            <person name="Sato S."/>
            <person name="Minamisawa K."/>
            <person name="Uchiumi T."/>
            <person name="Sasamoto S."/>
            <person name="Watanabe A."/>
            <person name="Idesawa K."/>
            <person name="Iriguchi M."/>
            <person name="Kawashima K."/>
            <person name="Kohara M."/>
            <person name="Matsumoto M."/>
            <person name="Shimpo S."/>
            <person name="Tsuruoka H."/>
            <person name="Wada T."/>
            <person name="Yamada M."/>
            <person name="Tabata S."/>
        </authorList>
    </citation>
    <scope>NUCLEOTIDE SEQUENCE [LARGE SCALE GENOMIC DNA]</scope>
    <source>
        <strain evidence="2">JCM 10833 / BCRC 13528 / IAM 13628 / NBRC 14792 / USDA 110</strain>
    </source>
</reference>
<dbReference type="Proteomes" id="UP000002526">
    <property type="component" value="Chromosome"/>
</dbReference>